<evidence type="ECO:0000256" key="2">
    <source>
        <dbReference type="SAM" id="Phobius"/>
    </source>
</evidence>
<dbReference type="STRING" id="1640674.SAMN05216323_100389"/>
<dbReference type="OrthoDB" id="1488841at2"/>
<sequence>MKLKFIATALLLLLVCLVQAQEKDEKTSVEELYLDANSYFFFEDYEEALALYQQVVREIPKNSNLSYRIGICYLNIPGKKNKSIPFLETATASTSKRYKENSIKEANAPIESFFFLGSAYLANNQLSKAKEAFLKFQSLTGKKDTDYDISMLKLQLGTIESSKAIQKKPINFLLSNLGQKINDRFSNFSPTLSYNGQVLAYTSKRKFYQAVFVARKKGNEWSTPVNITPELETDQNLKTLSLNFDGTELYLYKDDNRDGNIYVSHYRNGRWNPIEDIGSNINTKYWEASAAISPDGKTLYFSSNREGGYGELDLYKSRKLPNGTWDVAQNLGPNINSAYNEIAPSLTSTGTTLFYASDGFLGLGGYDIYFANASKGDEWSKPENLGYPINTSDDDIEFCPIDDGQYGLLARFDEDSYGEMDIFKIEIFSERYAKEVVMHNQLELRKRSSSKKSLVIDTVNAQKLALILPEGLNLDDYSDANKRIKLYFEGKRYNLRDQVNLLASKKGNIEEAPTNFVPINAQAISDLENTQKSNSARDTDHNRLETRSFSNLNIPFLLDIRFQTNLTQQIRSLIEDIFYVPGMPHSTKENSAFAASNSDNQATQFYRIFKSIGLNIPQSIFTTAQNTQSGSPLFLMASLLKAQKSGIISSDELLNALIVYLDKFAANRDNSYISYSKTGSIKKDRSGSTFLALANLLKAKASGKLKLMLNSIDPETNHITTFDQLIALLKSIDEVEFQNYKQELISIMAEIASEEFYSLNAQARNDLTLAFERPSAMHIIKYTGGFILAIGAFIFLLILAKKRKQKKRDRK</sequence>
<organism evidence="4 5">
    <name type="scientific">Williamwhitmania taraxaci</name>
    <dbReference type="NCBI Taxonomy" id="1640674"/>
    <lineage>
        <taxon>Bacteria</taxon>
        <taxon>Pseudomonadati</taxon>
        <taxon>Bacteroidota</taxon>
        <taxon>Bacteroidia</taxon>
        <taxon>Bacteroidales</taxon>
        <taxon>Williamwhitmaniaceae</taxon>
        <taxon>Williamwhitmania</taxon>
    </lineage>
</organism>
<dbReference type="InterPro" id="IPR019734">
    <property type="entry name" value="TPR_rpt"/>
</dbReference>
<dbReference type="PROSITE" id="PS50005">
    <property type="entry name" value="TPR"/>
    <property type="match status" value="1"/>
</dbReference>
<dbReference type="InterPro" id="IPR011659">
    <property type="entry name" value="WD40"/>
</dbReference>
<feature type="signal peptide" evidence="3">
    <location>
        <begin position="1"/>
        <end position="20"/>
    </location>
</feature>
<keyword evidence="3" id="KW-0732">Signal</keyword>
<dbReference type="Gene3D" id="1.25.40.10">
    <property type="entry name" value="Tetratricopeptide repeat domain"/>
    <property type="match status" value="1"/>
</dbReference>
<feature type="chain" id="PRO_5011562701" evidence="3">
    <location>
        <begin position="21"/>
        <end position="811"/>
    </location>
</feature>
<dbReference type="EMBL" id="FMYP01000003">
    <property type="protein sequence ID" value="SDB84825.1"/>
    <property type="molecule type" value="Genomic_DNA"/>
</dbReference>
<dbReference type="InterPro" id="IPR011042">
    <property type="entry name" value="6-blade_b-propeller_TolB-like"/>
</dbReference>
<reference evidence="4 5" key="1">
    <citation type="submission" date="2016-09" db="EMBL/GenBank/DDBJ databases">
        <authorList>
            <person name="Capua I."/>
            <person name="De Benedictis P."/>
            <person name="Joannis T."/>
            <person name="Lombin L.H."/>
            <person name="Cattoli G."/>
        </authorList>
    </citation>
    <scope>NUCLEOTIDE SEQUENCE [LARGE SCALE GENOMIC DNA]</scope>
    <source>
        <strain evidence="4 5">A7P-90m</strain>
    </source>
</reference>
<feature type="repeat" description="TPR" evidence="1">
    <location>
        <begin position="29"/>
        <end position="62"/>
    </location>
</feature>
<evidence type="ECO:0000313" key="4">
    <source>
        <dbReference type="EMBL" id="SDB84825.1"/>
    </source>
</evidence>
<dbReference type="SMART" id="SM00028">
    <property type="entry name" value="TPR"/>
    <property type="match status" value="2"/>
</dbReference>
<proteinExistence type="predicted"/>
<dbReference type="InterPro" id="IPR011990">
    <property type="entry name" value="TPR-like_helical_dom_sf"/>
</dbReference>
<name>A0A1G6GT13_9BACT</name>
<gene>
    <name evidence="4" type="ORF">SAMN05216323_100389</name>
</gene>
<accession>A0A1G6GT13</accession>
<protein>
    <submittedName>
        <fullName evidence="4">WD40-like Beta Propeller Repeat</fullName>
    </submittedName>
</protein>
<keyword evidence="5" id="KW-1185">Reference proteome</keyword>
<keyword evidence="2" id="KW-0472">Membrane</keyword>
<dbReference type="Proteomes" id="UP000199452">
    <property type="component" value="Unassembled WGS sequence"/>
</dbReference>
<dbReference type="Pfam" id="PF07676">
    <property type="entry name" value="PD40"/>
    <property type="match status" value="3"/>
</dbReference>
<dbReference type="SUPFAM" id="SSF48452">
    <property type="entry name" value="TPR-like"/>
    <property type="match status" value="1"/>
</dbReference>
<feature type="transmembrane region" description="Helical" evidence="2">
    <location>
        <begin position="779"/>
        <end position="800"/>
    </location>
</feature>
<keyword evidence="2" id="KW-1133">Transmembrane helix</keyword>
<dbReference type="RefSeq" id="WP_092434788.1">
    <property type="nucleotide sequence ID" value="NZ_FMYP01000003.1"/>
</dbReference>
<keyword evidence="1" id="KW-0802">TPR repeat</keyword>
<keyword evidence="2" id="KW-0812">Transmembrane</keyword>
<dbReference type="SUPFAM" id="SSF82171">
    <property type="entry name" value="DPP6 N-terminal domain-like"/>
    <property type="match status" value="1"/>
</dbReference>
<evidence type="ECO:0000313" key="5">
    <source>
        <dbReference type="Proteomes" id="UP000199452"/>
    </source>
</evidence>
<evidence type="ECO:0000256" key="1">
    <source>
        <dbReference type="PROSITE-ProRule" id="PRU00339"/>
    </source>
</evidence>
<evidence type="ECO:0000256" key="3">
    <source>
        <dbReference type="SAM" id="SignalP"/>
    </source>
</evidence>
<dbReference type="Gene3D" id="2.120.10.30">
    <property type="entry name" value="TolB, C-terminal domain"/>
    <property type="match status" value="1"/>
</dbReference>
<dbReference type="AlphaFoldDB" id="A0A1G6GT13"/>